<evidence type="ECO:0000256" key="6">
    <source>
        <dbReference type="SAM" id="MobiDB-lite"/>
    </source>
</evidence>
<accession>A0A7Y9L8Q0</accession>
<dbReference type="InterPro" id="IPR036388">
    <property type="entry name" value="WH-like_DNA-bd_sf"/>
</dbReference>
<dbReference type="PROSITE" id="PS50949">
    <property type="entry name" value="HTH_GNTR"/>
    <property type="match status" value="1"/>
</dbReference>
<evidence type="ECO:0000313" key="8">
    <source>
        <dbReference type="EMBL" id="NYE70994.1"/>
    </source>
</evidence>
<protein>
    <submittedName>
        <fullName evidence="8">GntR family transcriptional regulator/MocR family aminotransferase</fullName>
    </submittedName>
</protein>
<evidence type="ECO:0000256" key="3">
    <source>
        <dbReference type="ARBA" id="ARBA00023015"/>
    </source>
</evidence>
<dbReference type="AlphaFoldDB" id="A0A7Y9L8Q0"/>
<evidence type="ECO:0000256" key="2">
    <source>
        <dbReference type="ARBA" id="ARBA00022898"/>
    </source>
</evidence>
<dbReference type="InterPro" id="IPR015421">
    <property type="entry name" value="PyrdxlP-dep_Trfase_major"/>
</dbReference>
<dbReference type="PANTHER" id="PTHR46577">
    <property type="entry name" value="HTH-TYPE TRANSCRIPTIONAL REGULATORY PROTEIN GABR"/>
    <property type="match status" value="1"/>
</dbReference>
<dbReference type="PRINTS" id="PR00035">
    <property type="entry name" value="HTHGNTR"/>
</dbReference>
<comment type="caution">
    <text evidence="8">The sequence shown here is derived from an EMBL/GenBank/DDBJ whole genome shotgun (WGS) entry which is preliminary data.</text>
</comment>
<dbReference type="CDD" id="cd07377">
    <property type="entry name" value="WHTH_GntR"/>
    <property type="match status" value="1"/>
</dbReference>
<dbReference type="InterPro" id="IPR004839">
    <property type="entry name" value="Aminotransferase_I/II_large"/>
</dbReference>
<feature type="region of interest" description="Disordered" evidence="6">
    <location>
        <begin position="78"/>
        <end position="98"/>
    </location>
</feature>
<dbReference type="GO" id="GO:0003700">
    <property type="term" value="F:DNA-binding transcription factor activity"/>
    <property type="evidence" value="ECO:0007669"/>
    <property type="project" value="InterPro"/>
</dbReference>
<gene>
    <name evidence="8" type="ORF">BKA15_002323</name>
</gene>
<dbReference type="SUPFAM" id="SSF46785">
    <property type="entry name" value="Winged helix' DNA-binding domain"/>
    <property type="match status" value="1"/>
</dbReference>
<evidence type="ECO:0000259" key="7">
    <source>
        <dbReference type="PROSITE" id="PS50949"/>
    </source>
</evidence>
<dbReference type="Gene3D" id="3.40.640.10">
    <property type="entry name" value="Type I PLP-dependent aspartate aminotransferase-like (Major domain)"/>
    <property type="match status" value="1"/>
</dbReference>
<keyword evidence="9" id="KW-1185">Reference proteome</keyword>
<feature type="domain" description="HTH gntR-type" evidence="7">
    <location>
        <begin position="16"/>
        <end position="84"/>
    </location>
</feature>
<dbReference type="InterPro" id="IPR000524">
    <property type="entry name" value="Tscrpt_reg_HTH_GntR"/>
</dbReference>
<dbReference type="InterPro" id="IPR051446">
    <property type="entry name" value="HTH_trans_reg/aminotransferase"/>
</dbReference>
<keyword evidence="5" id="KW-0804">Transcription</keyword>
<dbReference type="Pfam" id="PF00155">
    <property type="entry name" value="Aminotran_1_2"/>
    <property type="match status" value="1"/>
</dbReference>
<reference evidence="8 9" key="1">
    <citation type="submission" date="2020-07" db="EMBL/GenBank/DDBJ databases">
        <title>Sequencing the genomes of 1000 actinobacteria strains.</title>
        <authorList>
            <person name="Klenk H.-P."/>
        </authorList>
    </citation>
    <scope>NUCLEOTIDE SEQUENCE [LARGE SCALE GENOMIC DNA]</scope>
    <source>
        <strain evidence="8 9">DSM 22083</strain>
    </source>
</reference>
<dbReference type="SMART" id="SM00345">
    <property type="entry name" value="HTH_GNTR"/>
    <property type="match status" value="1"/>
</dbReference>
<comment type="similarity">
    <text evidence="1">In the C-terminal section; belongs to the class-I pyridoxal-phosphate-dependent aminotransferase family.</text>
</comment>
<dbReference type="InterPro" id="IPR015424">
    <property type="entry name" value="PyrdxlP-dep_Trfase"/>
</dbReference>
<evidence type="ECO:0000256" key="1">
    <source>
        <dbReference type="ARBA" id="ARBA00005384"/>
    </source>
</evidence>
<proteinExistence type="inferred from homology"/>
<sequence length="455" mass="47969">MGLNDLDLLLDVRRGPGVGRSLRDALRGAVRDGRLAPGTLLPGTRSLAVELGVSRGTVVEAFEQLIAEGWLVGHPGSGTRVAQAPATTAPAGGTGSEPSMIDLRPGRPDLGSFPRTVWAAAVRRVLAAIQATALDVPDPAGLAEIRRTLAGYLARTRGVRAGAGSIMITAGFTHGLAILARAFRRLGIEEIATESPCLARHRRLLAAGGLRLAALTVDDDGADPDDLAAGTRAALLTPAHQHPYGVALAADRRAAFLDWARSARAYLIEDDYDGEFRYDRTPVAALQAAAPERVIYAGTASKALAPALRIGWLVLPPALIEAARETADELGATVPAIDQLALADLIERGDYDRQVRRARRSYQRRRGELAAALDTPPLGLDAGLHALVPLPDPASEHTLVDRAASAGLQVYGLNAPVHWHAPGSTAAGVLIGYATPPDHAWRRALERLGPLLRTP</sequence>
<dbReference type="Gene3D" id="1.10.10.10">
    <property type="entry name" value="Winged helix-like DNA-binding domain superfamily/Winged helix DNA-binding domain"/>
    <property type="match status" value="1"/>
</dbReference>
<dbReference type="Pfam" id="PF00392">
    <property type="entry name" value="GntR"/>
    <property type="match status" value="1"/>
</dbReference>
<keyword evidence="8" id="KW-0808">Transferase</keyword>
<dbReference type="RefSeq" id="WP_179750849.1">
    <property type="nucleotide sequence ID" value="NZ_JACCBU010000001.1"/>
</dbReference>
<dbReference type="InterPro" id="IPR036390">
    <property type="entry name" value="WH_DNA-bd_sf"/>
</dbReference>
<keyword evidence="3" id="KW-0805">Transcription regulation</keyword>
<evidence type="ECO:0000256" key="5">
    <source>
        <dbReference type="ARBA" id="ARBA00023163"/>
    </source>
</evidence>
<dbReference type="EMBL" id="JACCBU010000001">
    <property type="protein sequence ID" value="NYE70994.1"/>
    <property type="molecule type" value="Genomic_DNA"/>
</dbReference>
<organism evidence="8 9">
    <name type="scientific">Microlunatus parietis</name>
    <dbReference type="NCBI Taxonomy" id="682979"/>
    <lineage>
        <taxon>Bacteria</taxon>
        <taxon>Bacillati</taxon>
        <taxon>Actinomycetota</taxon>
        <taxon>Actinomycetes</taxon>
        <taxon>Propionibacteriales</taxon>
        <taxon>Propionibacteriaceae</taxon>
        <taxon>Microlunatus</taxon>
    </lineage>
</organism>
<dbReference type="GO" id="GO:0030170">
    <property type="term" value="F:pyridoxal phosphate binding"/>
    <property type="evidence" value="ECO:0007669"/>
    <property type="project" value="InterPro"/>
</dbReference>
<keyword evidence="2" id="KW-0663">Pyridoxal phosphate</keyword>
<dbReference type="SUPFAM" id="SSF53383">
    <property type="entry name" value="PLP-dependent transferases"/>
    <property type="match status" value="1"/>
</dbReference>
<evidence type="ECO:0000256" key="4">
    <source>
        <dbReference type="ARBA" id="ARBA00023125"/>
    </source>
</evidence>
<keyword evidence="4" id="KW-0238">DNA-binding</keyword>
<name>A0A7Y9L8Q0_9ACTN</name>
<dbReference type="PANTHER" id="PTHR46577:SF1">
    <property type="entry name" value="HTH-TYPE TRANSCRIPTIONAL REGULATORY PROTEIN GABR"/>
    <property type="match status" value="1"/>
</dbReference>
<evidence type="ECO:0000313" key="9">
    <source>
        <dbReference type="Proteomes" id="UP000569914"/>
    </source>
</evidence>
<dbReference type="Proteomes" id="UP000569914">
    <property type="component" value="Unassembled WGS sequence"/>
</dbReference>
<dbReference type="CDD" id="cd00609">
    <property type="entry name" value="AAT_like"/>
    <property type="match status" value="1"/>
</dbReference>
<keyword evidence="8" id="KW-0032">Aminotransferase</keyword>
<dbReference type="GO" id="GO:0008483">
    <property type="term" value="F:transaminase activity"/>
    <property type="evidence" value="ECO:0007669"/>
    <property type="project" value="UniProtKB-KW"/>
</dbReference>
<dbReference type="GO" id="GO:0003677">
    <property type="term" value="F:DNA binding"/>
    <property type="evidence" value="ECO:0007669"/>
    <property type="project" value="UniProtKB-KW"/>
</dbReference>